<dbReference type="Pfam" id="PF00828">
    <property type="entry name" value="Ribosomal_L27A"/>
    <property type="match status" value="1"/>
</dbReference>
<feature type="domain" description="Large ribosomal subunit protein uL15/eL18" evidence="5">
    <location>
        <begin position="78"/>
        <end position="143"/>
    </location>
</feature>
<name>A0A381RCM0_9ZZZZ</name>
<dbReference type="InterPro" id="IPR001196">
    <property type="entry name" value="Ribosomal_uL15_CS"/>
</dbReference>
<dbReference type="PANTHER" id="PTHR12934:SF11">
    <property type="entry name" value="LARGE RIBOSOMAL SUBUNIT PROTEIN UL15M"/>
    <property type="match status" value="1"/>
</dbReference>
<organism evidence="6">
    <name type="scientific">marine metagenome</name>
    <dbReference type="NCBI Taxonomy" id="408172"/>
    <lineage>
        <taxon>unclassified sequences</taxon>
        <taxon>metagenomes</taxon>
        <taxon>ecological metagenomes</taxon>
    </lineage>
</organism>
<dbReference type="PANTHER" id="PTHR12934">
    <property type="entry name" value="50S RIBOSOMAL PROTEIN L15"/>
    <property type="match status" value="1"/>
</dbReference>
<dbReference type="GO" id="GO:0003735">
    <property type="term" value="F:structural constituent of ribosome"/>
    <property type="evidence" value="ECO:0007669"/>
    <property type="project" value="InterPro"/>
</dbReference>
<evidence type="ECO:0000256" key="4">
    <source>
        <dbReference type="SAM" id="MobiDB-lite"/>
    </source>
</evidence>
<reference evidence="6" key="1">
    <citation type="submission" date="2018-05" db="EMBL/GenBank/DDBJ databases">
        <authorList>
            <person name="Lanie J.A."/>
            <person name="Ng W.-L."/>
            <person name="Kazmierczak K.M."/>
            <person name="Andrzejewski T.M."/>
            <person name="Davidsen T.M."/>
            <person name="Wayne K.J."/>
            <person name="Tettelin H."/>
            <person name="Glass J.I."/>
            <person name="Rusch D."/>
            <person name="Podicherti R."/>
            <person name="Tsui H.-C.T."/>
            <person name="Winkler M.E."/>
        </authorList>
    </citation>
    <scope>NUCLEOTIDE SEQUENCE</scope>
</reference>
<keyword evidence="3" id="KW-0687">Ribonucleoprotein</keyword>
<dbReference type="InterPro" id="IPR036227">
    <property type="entry name" value="Ribosomal_uL15/eL18_sf"/>
</dbReference>
<accession>A0A381RCM0</accession>
<gene>
    <name evidence="6" type="ORF">METZ01_LOCUS42346</name>
</gene>
<protein>
    <recommendedName>
        <fullName evidence="5">Large ribosomal subunit protein uL15/eL18 domain-containing protein</fullName>
    </recommendedName>
</protein>
<evidence type="ECO:0000256" key="1">
    <source>
        <dbReference type="ARBA" id="ARBA00007320"/>
    </source>
</evidence>
<dbReference type="InterPro" id="IPR030878">
    <property type="entry name" value="Ribosomal_uL15"/>
</dbReference>
<evidence type="ECO:0000256" key="3">
    <source>
        <dbReference type="ARBA" id="ARBA00023274"/>
    </source>
</evidence>
<dbReference type="GO" id="GO:0006412">
    <property type="term" value="P:translation"/>
    <property type="evidence" value="ECO:0007669"/>
    <property type="project" value="InterPro"/>
</dbReference>
<dbReference type="HAMAP" id="MF_01341">
    <property type="entry name" value="Ribosomal_uL15"/>
    <property type="match status" value="1"/>
</dbReference>
<evidence type="ECO:0000313" key="6">
    <source>
        <dbReference type="EMBL" id="SUZ89492.1"/>
    </source>
</evidence>
<dbReference type="AlphaFoldDB" id="A0A381RCM0"/>
<feature type="compositionally biased region" description="Gly residues" evidence="4">
    <location>
        <begin position="21"/>
        <end position="35"/>
    </location>
</feature>
<dbReference type="PROSITE" id="PS00475">
    <property type="entry name" value="RIBOSOMAL_L15"/>
    <property type="match status" value="1"/>
</dbReference>
<dbReference type="GO" id="GO:0022625">
    <property type="term" value="C:cytosolic large ribosomal subunit"/>
    <property type="evidence" value="ECO:0007669"/>
    <property type="project" value="TreeGrafter"/>
</dbReference>
<keyword evidence="2" id="KW-0689">Ribosomal protein</keyword>
<dbReference type="SUPFAM" id="SSF52080">
    <property type="entry name" value="Ribosomal proteins L15p and L18e"/>
    <property type="match status" value="1"/>
</dbReference>
<dbReference type="InterPro" id="IPR021131">
    <property type="entry name" value="Ribosomal_uL15/eL18"/>
</dbReference>
<sequence>MNLGTLKPAEGSIRDTKRIGRGNGSGQGRTAGKGHNGYQSRSGTKTRFHFEGGQTPLMRRLPKRGFSNYGFRKEVQIVNLERIASLEIDKVDVAILHEKGVIKKMDIPVKILGNGELNKPIEITADMFSKSAIEKLEKAGGKAIYK</sequence>
<dbReference type="InterPro" id="IPR005749">
    <property type="entry name" value="Ribosomal_uL15_bac-type"/>
</dbReference>
<evidence type="ECO:0000259" key="5">
    <source>
        <dbReference type="Pfam" id="PF00828"/>
    </source>
</evidence>
<feature type="region of interest" description="Disordered" evidence="4">
    <location>
        <begin position="1"/>
        <end position="50"/>
    </location>
</feature>
<dbReference type="NCBIfam" id="TIGR01071">
    <property type="entry name" value="rplO_bact"/>
    <property type="match status" value="1"/>
</dbReference>
<evidence type="ECO:0000256" key="2">
    <source>
        <dbReference type="ARBA" id="ARBA00022980"/>
    </source>
</evidence>
<dbReference type="EMBL" id="UINC01001817">
    <property type="protein sequence ID" value="SUZ89492.1"/>
    <property type="molecule type" value="Genomic_DNA"/>
</dbReference>
<comment type="similarity">
    <text evidence="1">Belongs to the universal ribosomal protein uL15 family.</text>
</comment>
<dbReference type="Gene3D" id="3.100.10.10">
    <property type="match status" value="1"/>
</dbReference>
<proteinExistence type="inferred from homology"/>